<evidence type="ECO:0000256" key="1">
    <source>
        <dbReference type="ARBA" id="ARBA00022723"/>
    </source>
</evidence>
<dbReference type="PANTHER" id="PTHR33823:SF4">
    <property type="entry name" value="GENERAL STRESS PROTEIN 16O"/>
    <property type="match status" value="1"/>
</dbReference>
<protein>
    <recommendedName>
        <fullName evidence="5">Zinc finger DksA/TraR C4-type domain-containing protein</fullName>
    </recommendedName>
</protein>
<feature type="zinc finger region" description="dksA C4-type" evidence="4">
    <location>
        <begin position="76"/>
        <end position="100"/>
    </location>
</feature>
<evidence type="ECO:0000313" key="6">
    <source>
        <dbReference type="EMBL" id="GAA4256741.1"/>
    </source>
</evidence>
<evidence type="ECO:0000259" key="5">
    <source>
        <dbReference type="Pfam" id="PF01258"/>
    </source>
</evidence>
<dbReference type="InterPro" id="IPR020458">
    <property type="entry name" value="Znf_DskA_TraR_CS"/>
</dbReference>
<accession>A0ABP8DIB2</accession>
<dbReference type="Gene3D" id="1.20.120.910">
    <property type="entry name" value="DksA, coiled-coil domain"/>
    <property type="match status" value="1"/>
</dbReference>
<keyword evidence="7" id="KW-1185">Reference proteome</keyword>
<comment type="caution">
    <text evidence="6">The sequence shown here is derived from an EMBL/GenBank/DDBJ whole genome shotgun (WGS) entry which is preliminary data.</text>
</comment>
<dbReference type="RefSeq" id="WP_345133705.1">
    <property type="nucleotide sequence ID" value="NZ_BAABAT010000025.1"/>
</dbReference>
<gene>
    <name evidence="6" type="ORF">GCM10022255_070770</name>
</gene>
<evidence type="ECO:0000256" key="4">
    <source>
        <dbReference type="PROSITE-ProRule" id="PRU00510"/>
    </source>
</evidence>
<keyword evidence="3" id="KW-0862">Zinc</keyword>
<dbReference type="SUPFAM" id="SSF57716">
    <property type="entry name" value="Glucocorticoid receptor-like (DNA-binding domain)"/>
    <property type="match status" value="1"/>
</dbReference>
<evidence type="ECO:0000313" key="7">
    <source>
        <dbReference type="Proteomes" id="UP001500620"/>
    </source>
</evidence>
<dbReference type="Pfam" id="PF01258">
    <property type="entry name" value="zf-dskA_traR"/>
    <property type="match status" value="1"/>
</dbReference>
<dbReference type="EMBL" id="BAABAT010000025">
    <property type="protein sequence ID" value="GAA4256741.1"/>
    <property type="molecule type" value="Genomic_DNA"/>
</dbReference>
<dbReference type="PROSITE" id="PS01102">
    <property type="entry name" value="ZF_DKSA_1"/>
    <property type="match status" value="1"/>
</dbReference>
<feature type="domain" description="Zinc finger DksA/TraR C4-type" evidence="5">
    <location>
        <begin position="72"/>
        <end position="103"/>
    </location>
</feature>
<dbReference type="PANTHER" id="PTHR33823">
    <property type="entry name" value="RNA POLYMERASE-BINDING TRANSCRIPTION FACTOR DKSA-RELATED"/>
    <property type="match status" value="1"/>
</dbReference>
<proteinExistence type="predicted"/>
<keyword evidence="2" id="KW-0863">Zinc-finger</keyword>
<dbReference type="InterPro" id="IPR000962">
    <property type="entry name" value="Znf_DskA_TraR"/>
</dbReference>
<name>A0ABP8DIB2_9ACTN</name>
<keyword evidence="1" id="KW-0479">Metal-binding</keyword>
<dbReference type="PROSITE" id="PS51128">
    <property type="entry name" value="ZF_DKSA_2"/>
    <property type="match status" value="1"/>
</dbReference>
<dbReference type="Proteomes" id="UP001500620">
    <property type="component" value="Unassembled WGS sequence"/>
</dbReference>
<evidence type="ECO:0000256" key="3">
    <source>
        <dbReference type="ARBA" id="ARBA00022833"/>
    </source>
</evidence>
<reference evidence="7" key="1">
    <citation type="journal article" date="2019" name="Int. J. Syst. Evol. Microbiol.">
        <title>The Global Catalogue of Microorganisms (GCM) 10K type strain sequencing project: providing services to taxonomists for standard genome sequencing and annotation.</title>
        <authorList>
            <consortium name="The Broad Institute Genomics Platform"/>
            <consortium name="The Broad Institute Genome Sequencing Center for Infectious Disease"/>
            <person name="Wu L."/>
            <person name="Ma J."/>
        </authorList>
    </citation>
    <scope>NUCLEOTIDE SEQUENCE [LARGE SCALE GENOMIC DNA]</scope>
    <source>
        <strain evidence="7">JCM 17441</strain>
    </source>
</reference>
<sequence length="105" mass="11383">MDIDTGPSIATLRQTLQTQLRQHSENLTVLAAADTDPGSIGEDPHTIAARTVAARHAIEEITAALSRITAGVYGRCERCTDPIPGARLEILPHARFCVPCQPRER</sequence>
<organism evidence="6 7">
    <name type="scientific">Dactylosporangium darangshiense</name>
    <dbReference type="NCBI Taxonomy" id="579108"/>
    <lineage>
        <taxon>Bacteria</taxon>
        <taxon>Bacillati</taxon>
        <taxon>Actinomycetota</taxon>
        <taxon>Actinomycetes</taxon>
        <taxon>Micromonosporales</taxon>
        <taxon>Micromonosporaceae</taxon>
        <taxon>Dactylosporangium</taxon>
    </lineage>
</organism>
<evidence type="ECO:0000256" key="2">
    <source>
        <dbReference type="ARBA" id="ARBA00022771"/>
    </source>
</evidence>